<gene>
    <name evidence="1" type="ORF">LH47_01482</name>
</gene>
<accession>A0A0D0QYH3</accession>
<dbReference type="Proteomes" id="UP000032102">
    <property type="component" value="Unassembled WGS sequence"/>
</dbReference>
<proteinExistence type="predicted"/>
<sequence length="49" mass="5683">MTKTETLYDVNPKTKMLTFVEVQPLENINDVFDRMLKGQINGRVVLKVD</sequence>
<keyword evidence="1" id="KW-0560">Oxidoreductase</keyword>
<dbReference type="EC" id="1.1.1.1" evidence="1"/>
<reference evidence="1 2" key="1">
    <citation type="submission" date="2015-01" db="EMBL/GenBank/DDBJ databases">
        <title>Draft genome of Anoxybacillus thermarum strain AF/04.</title>
        <authorList>
            <person name="Poli A."/>
            <person name="Nicolaus B."/>
            <person name="Chan K.-G."/>
            <person name="Kahar U.M."/>
            <person name="Yaakob A.S."/>
            <person name="Chan C.S."/>
            <person name="Goh K.M."/>
        </authorList>
    </citation>
    <scope>NUCLEOTIDE SEQUENCE [LARGE SCALE GENOMIC DNA]</scope>
    <source>
        <strain evidence="1 2">AF/04</strain>
    </source>
</reference>
<evidence type="ECO:0000313" key="1">
    <source>
        <dbReference type="EMBL" id="KIQ94449.1"/>
    </source>
</evidence>
<organism evidence="1 2">
    <name type="scientific">Anoxybacillus thermarum</name>
    <dbReference type="NCBI Taxonomy" id="404937"/>
    <lineage>
        <taxon>Bacteria</taxon>
        <taxon>Bacillati</taxon>
        <taxon>Bacillota</taxon>
        <taxon>Bacilli</taxon>
        <taxon>Bacillales</taxon>
        <taxon>Anoxybacillaceae</taxon>
        <taxon>Anoxybacillus</taxon>
    </lineage>
</organism>
<dbReference type="EMBL" id="JXTH01000024">
    <property type="protein sequence ID" value="KIQ94449.1"/>
    <property type="molecule type" value="Genomic_DNA"/>
</dbReference>
<protein>
    <submittedName>
        <fullName evidence="1">Alcohol dehydrogenase</fullName>
        <ecNumber evidence="1">1.1.1.1</ecNumber>
    </submittedName>
</protein>
<evidence type="ECO:0000313" key="2">
    <source>
        <dbReference type="Proteomes" id="UP000032102"/>
    </source>
</evidence>
<dbReference type="GO" id="GO:0004022">
    <property type="term" value="F:alcohol dehydrogenase (NAD+) activity"/>
    <property type="evidence" value="ECO:0007669"/>
    <property type="project" value="UniProtKB-EC"/>
</dbReference>
<comment type="caution">
    <text evidence="1">The sequence shown here is derived from an EMBL/GenBank/DDBJ whole genome shotgun (WGS) entry which is preliminary data.</text>
</comment>
<keyword evidence="2" id="KW-1185">Reference proteome</keyword>
<dbReference type="AlphaFoldDB" id="A0A0D0QYH3"/>
<dbReference type="PATRIC" id="fig|404937.3.peg.1561"/>
<name>A0A0D0QYH3_9BACL</name>